<reference evidence="2" key="1">
    <citation type="journal article" date="2021" name="Nat. Commun.">
        <title>Genetic determinants of endophytism in the Arabidopsis root mycobiome.</title>
        <authorList>
            <person name="Mesny F."/>
            <person name="Miyauchi S."/>
            <person name="Thiergart T."/>
            <person name="Pickel B."/>
            <person name="Atanasova L."/>
            <person name="Karlsson M."/>
            <person name="Huettel B."/>
            <person name="Barry K.W."/>
            <person name="Haridas S."/>
            <person name="Chen C."/>
            <person name="Bauer D."/>
            <person name="Andreopoulos W."/>
            <person name="Pangilinan J."/>
            <person name="LaButti K."/>
            <person name="Riley R."/>
            <person name="Lipzen A."/>
            <person name="Clum A."/>
            <person name="Drula E."/>
            <person name="Henrissat B."/>
            <person name="Kohler A."/>
            <person name="Grigoriev I.V."/>
            <person name="Martin F.M."/>
            <person name="Hacquard S."/>
        </authorList>
    </citation>
    <scope>NUCLEOTIDE SEQUENCE</scope>
    <source>
        <strain evidence="2">MPI-CAGE-CH-0230</strain>
    </source>
</reference>
<sequence length="203" mass="21698">MKSISSLSLVAGLTVVSALPTNEGVPGSITDALTWTGQVQLGQLPIVLTGTAEEIYHNITALNPNYDSELGINSQNSLTTEQNLENLALLNARAPTSSDYTCNYGTWVSALNTAAVIRYLYNIGNGDCAAPPGRPGAGGCSNTGCAGESSVWLCNDYNFQLHVPWRLVADNAVEVMIKCQNNDVVRGQIFSTDRGWNTIINRC</sequence>
<name>A0A9P8XSJ2_9PEZI</name>
<proteinExistence type="predicted"/>
<feature type="chain" id="PRO_5040240035" description="Secreted protein" evidence="1">
    <location>
        <begin position="19"/>
        <end position="203"/>
    </location>
</feature>
<organism evidence="2 3">
    <name type="scientific">Microdochium trichocladiopsis</name>
    <dbReference type="NCBI Taxonomy" id="1682393"/>
    <lineage>
        <taxon>Eukaryota</taxon>
        <taxon>Fungi</taxon>
        <taxon>Dikarya</taxon>
        <taxon>Ascomycota</taxon>
        <taxon>Pezizomycotina</taxon>
        <taxon>Sordariomycetes</taxon>
        <taxon>Xylariomycetidae</taxon>
        <taxon>Xylariales</taxon>
        <taxon>Microdochiaceae</taxon>
        <taxon>Microdochium</taxon>
    </lineage>
</organism>
<protein>
    <recommendedName>
        <fullName evidence="4">Secreted protein</fullName>
    </recommendedName>
</protein>
<evidence type="ECO:0000313" key="2">
    <source>
        <dbReference type="EMBL" id="KAH7016093.1"/>
    </source>
</evidence>
<comment type="caution">
    <text evidence="2">The sequence shown here is derived from an EMBL/GenBank/DDBJ whole genome shotgun (WGS) entry which is preliminary data.</text>
</comment>
<dbReference type="EMBL" id="JAGTJQ010000012">
    <property type="protein sequence ID" value="KAH7016093.1"/>
    <property type="molecule type" value="Genomic_DNA"/>
</dbReference>
<evidence type="ECO:0000256" key="1">
    <source>
        <dbReference type="SAM" id="SignalP"/>
    </source>
</evidence>
<dbReference type="AlphaFoldDB" id="A0A9P8XSJ2"/>
<dbReference type="OrthoDB" id="3552888at2759"/>
<evidence type="ECO:0008006" key="4">
    <source>
        <dbReference type="Google" id="ProtNLM"/>
    </source>
</evidence>
<accession>A0A9P8XSJ2</accession>
<evidence type="ECO:0000313" key="3">
    <source>
        <dbReference type="Proteomes" id="UP000756346"/>
    </source>
</evidence>
<keyword evidence="3" id="KW-1185">Reference proteome</keyword>
<dbReference type="GeneID" id="70190817"/>
<dbReference type="Proteomes" id="UP000756346">
    <property type="component" value="Unassembled WGS sequence"/>
</dbReference>
<gene>
    <name evidence="2" type="ORF">B0I36DRAFT_388840</name>
</gene>
<dbReference type="RefSeq" id="XP_046005717.1">
    <property type="nucleotide sequence ID" value="XM_046161271.1"/>
</dbReference>
<feature type="signal peptide" evidence="1">
    <location>
        <begin position="1"/>
        <end position="18"/>
    </location>
</feature>
<keyword evidence="1" id="KW-0732">Signal</keyword>